<evidence type="ECO:0000313" key="1">
    <source>
        <dbReference type="EMBL" id="CAD7445230.1"/>
    </source>
</evidence>
<proteinExistence type="predicted"/>
<sequence length="137" mass="15736">MSRPWVRFLVYVALGYSYQPPYPLPPGSATAALFITNWLQSNVVLTSRWTGPERSMDWAWKVNGHVMTGSNMFVHINGGSLSETDVAFITYFSDLRRNIFQYFLSPLFKIILSYPIADWLLIKMKGQIKDHIAYPPT</sequence>
<dbReference type="AlphaFoldDB" id="A0A7R9F1E9"/>
<organism evidence="1">
    <name type="scientific">Timema bartmani</name>
    <dbReference type="NCBI Taxonomy" id="61472"/>
    <lineage>
        <taxon>Eukaryota</taxon>
        <taxon>Metazoa</taxon>
        <taxon>Ecdysozoa</taxon>
        <taxon>Arthropoda</taxon>
        <taxon>Hexapoda</taxon>
        <taxon>Insecta</taxon>
        <taxon>Pterygota</taxon>
        <taxon>Neoptera</taxon>
        <taxon>Polyneoptera</taxon>
        <taxon>Phasmatodea</taxon>
        <taxon>Timematodea</taxon>
        <taxon>Timematoidea</taxon>
        <taxon>Timematidae</taxon>
        <taxon>Timema</taxon>
    </lineage>
</organism>
<name>A0A7R9F1E9_9NEOP</name>
<protein>
    <submittedName>
        <fullName evidence="1">Uncharacterized protein</fullName>
    </submittedName>
</protein>
<dbReference type="EMBL" id="OD567153">
    <property type="protein sequence ID" value="CAD7445230.1"/>
    <property type="molecule type" value="Genomic_DNA"/>
</dbReference>
<accession>A0A7R9F1E9</accession>
<gene>
    <name evidence="1" type="ORF">TBIB3V08_LOCUS7587</name>
</gene>
<reference evidence="1" key="1">
    <citation type="submission" date="2020-11" db="EMBL/GenBank/DDBJ databases">
        <authorList>
            <person name="Tran Van P."/>
        </authorList>
    </citation>
    <scope>NUCLEOTIDE SEQUENCE</scope>
</reference>